<gene>
    <name evidence="2" type="ORF">PsYK624_091370</name>
</gene>
<keyword evidence="3" id="KW-1185">Reference proteome</keyword>
<dbReference type="Proteomes" id="UP000703269">
    <property type="component" value="Unassembled WGS sequence"/>
</dbReference>
<name>A0A9P3GDM8_9APHY</name>
<sequence length="530" mass="60762">MTTKARKYREIRPVPGPTLGRPGGAVAMPSITFQISAPWAMQTHPGKTFDIPTWPAVLSQDVRVTTRRRRGTASAQRRSFPLSQHIIDHIIDSIAFTSEPDEFPKLPWKHLAACSLISRAFLPRSSHHLFRRTRFVLVPGQDGDGAGAALDRVEAFLAFCRTSSYRLQKYVTGLSLQWKRGAATPPTLALVERILAALPNLVFLRFFRAPGCPEQFVRLPPEHARHNIHSLQLDSSDSEGTERSRVYEQLRFFRRIQNLYVACVREIADYELVPKTRHLVVPRLEIEGSRLDVCRVVQRVVRPSAVRTLVIKHCETWTTMDNNADAVNELLEACGPALDHFVISSGSCSTSAETGKTLRLLGLRSCTRLDIVTLRMREKGWRFSQICHNILSCLPPSVRRIRLKYTAYLSEVYTRLRQMIDWRQLEGYLAHLPRLEAFDIMIEVDALEWWPVSENPELHKTYEEQEAIFIGGMDNWLTQQQLAICLELSPKHKRLISFDVRLIMIRAHETDEVRRHVVWKLAGWNVTHAF</sequence>
<accession>A0A9P3GDM8</accession>
<protein>
    <submittedName>
        <fullName evidence="2">Uncharacterized protein</fullName>
    </submittedName>
</protein>
<evidence type="ECO:0000256" key="1">
    <source>
        <dbReference type="SAM" id="MobiDB-lite"/>
    </source>
</evidence>
<dbReference type="AlphaFoldDB" id="A0A9P3GDM8"/>
<organism evidence="2 3">
    <name type="scientific">Phanerochaete sordida</name>
    <dbReference type="NCBI Taxonomy" id="48140"/>
    <lineage>
        <taxon>Eukaryota</taxon>
        <taxon>Fungi</taxon>
        <taxon>Dikarya</taxon>
        <taxon>Basidiomycota</taxon>
        <taxon>Agaricomycotina</taxon>
        <taxon>Agaricomycetes</taxon>
        <taxon>Polyporales</taxon>
        <taxon>Phanerochaetaceae</taxon>
        <taxon>Phanerochaete</taxon>
    </lineage>
</organism>
<reference evidence="2 3" key="1">
    <citation type="submission" date="2021-08" db="EMBL/GenBank/DDBJ databases">
        <title>Draft Genome Sequence of Phanerochaete sordida strain YK-624.</title>
        <authorList>
            <person name="Mori T."/>
            <person name="Dohra H."/>
            <person name="Suzuki T."/>
            <person name="Kawagishi H."/>
            <person name="Hirai H."/>
        </authorList>
    </citation>
    <scope>NUCLEOTIDE SEQUENCE [LARGE SCALE GENOMIC DNA]</scope>
    <source>
        <strain evidence="2 3">YK-624</strain>
    </source>
</reference>
<proteinExistence type="predicted"/>
<dbReference type="EMBL" id="BPQB01000029">
    <property type="protein sequence ID" value="GJE92978.1"/>
    <property type="molecule type" value="Genomic_DNA"/>
</dbReference>
<comment type="caution">
    <text evidence="2">The sequence shown here is derived from an EMBL/GenBank/DDBJ whole genome shotgun (WGS) entry which is preliminary data.</text>
</comment>
<dbReference type="OrthoDB" id="2788229at2759"/>
<evidence type="ECO:0000313" key="2">
    <source>
        <dbReference type="EMBL" id="GJE92978.1"/>
    </source>
</evidence>
<feature type="region of interest" description="Disordered" evidence="1">
    <location>
        <begin position="1"/>
        <end position="23"/>
    </location>
</feature>
<evidence type="ECO:0000313" key="3">
    <source>
        <dbReference type="Proteomes" id="UP000703269"/>
    </source>
</evidence>